<evidence type="ECO:0000256" key="2">
    <source>
        <dbReference type="ARBA" id="ARBA00022884"/>
    </source>
</evidence>
<dbReference type="eggNOG" id="KOG0153">
    <property type="taxonomic scope" value="Eukaryota"/>
</dbReference>
<dbReference type="InterPro" id="IPR039171">
    <property type="entry name" value="Cwc2/Slt11"/>
</dbReference>
<sequence length="357" mass="40646">MDSDDYTPSICEECLSSSFNIRMTRVPNGAKCRICTLSFTLYHFKKDERSSVIIKTNICHRCSEQRHVCQCCLMDLTWGISIKERDEILSIVNGSDFKTVEAKNDMMKKFLTLKKDAKLGGAKITSDSAELSKMMEKLEEVLKSKDELYLKKGKTNKIRDNDGFQNVDISHILKKLPLKESFTKTGNPSTSFLLYNVDASIPEWKISEKISQIVNEKEWKHVGSKSLIINHKAKVGGIRFKNDELSTKFTDELISNEDYLIVKKGGNGNLQRGILKIGHFQIFVIPWSSGFSVSSFGNNVRENMKLALSFQKLISNEVNLHNGDDRHQAKKENLKKINKITKKSNKKNARRIASLEL</sequence>
<evidence type="ECO:0000259" key="4">
    <source>
        <dbReference type="Pfam" id="PF21369"/>
    </source>
</evidence>
<dbReference type="OrthoDB" id="10259600at2759"/>
<keyword evidence="6" id="KW-1185">Reference proteome</keyword>
<dbReference type="Proteomes" id="UP000005220">
    <property type="component" value="Chromosome 3"/>
</dbReference>
<dbReference type="GO" id="GO:0071006">
    <property type="term" value="C:U2-type catalytic step 1 spliceosome"/>
    <property type="evidence" value="ECO:0007669"/>
    <property type="project" value="TreeGrafter"/>
</dbReference>
<evidence type="ECO:0000313" key="5">
    <source>
        <dbReference type="EMBL" id="CCF57043.1"/>
    </source>
</evidence>
<dbReference type="AlphaFoldDB" id="H2ARP3"/>
<dbReference type="RefSeq" id="XP_003956178.1">
    <property type="nucleotide sequence ID" value="XM_003956129.1"/>
</dbReference>
<accession>H2ARP3</accession>
<dbReference type="HOGENOM" id="CLU_027112_1_1_1"/>
<name>H2ARP3_KAZAF</name>
<dbReference type="InterPro" id="IPR048995">
    <property type="entry name" value="STL11/RBM22-like_N"/>
</dbReference>
<evidence type="ECO:0000313" key="6">
    <source>
        <dbReference type="Proteomes" id="UP000005220"/>
    </source>
</evidence>
<dbReference type="EMBL" id="HE650823">
    <property type="protein sequence ID" value="CCF57043.1"/>
    <property type="molecule type" value="Genomic_DNA"/>
</dbReference>
<dbReference type="PANTHER" id="PTHR14089">
    <property type="entry name" value="PRE-MRNA-SPLICING FACTOR RBM22"/>
    <property type="match status" value="1"/>
</dbReference>
<proteinExistence type="predicted"/>
<dbReference type="PANTHER" id="PTHR14089:SF6">
    <property type="entry name" value="PRE-MRNA-SPLICING FACTOR RBM22"/>
    <property type="match status" value="1"/>
</dbReference>
<dbReference type="Pfam" id="PF21369">
    <property type="entry name" value="STL11_N"/>
    <property type="match status" value="1"/>
</dbReference>
<reference evidence="5 6" key="1">
    <citation type="journal article" date="2011" name="Proc. Natl. Acad. Sci. U.S.A.">
        <title>Evolutionary erosion of yeast sex chromosomes by mating-type switching accidents.</title>
        <authorList>
            <person name="Gordon J.L."/>
            <person name="Armisen D."/>
            <person name="Proux-Wera E."/>
            <person name="Oheigeartaigh S.S."/>
            <person name="Byrne K.P."/>
            <person name="Wolfe K.H."/>
        </authorList>
    </citation>
    <scope>NUCLEOTIDE SEQUENCE [LARGE SCALE GENOMIC DNA]</scope>
    <source>
        <strain evidence="6">ATCC 22294 / BCRC 22015 / CBS 2517 / CECT 1963 / NBRC 1671 / NRRL Y-8276</strain>
    </source>
</reference>
<evidence type="ECO:0000256" key="1">
    <source>
        <dbReference type="ARBA" id="ARBA00019060"/>
    </source>
</evidence>
<organism evidence="5 6">
    <name type="scientific">Kazachstania africana (strain ATCC 22294 / BCRC 22015 / CBS 2517 / CECT 1963 / NBRC 1671 / NRRL Y-8276)</name>
    <name type="common">Yeast</name>
    <name type="synonym">Kluyveromyces africanus</name>
    <dbReference type="NCBI Taxonomy" id="1071382"/>
    <lineage>
        <taxon>Eukaryota</taxon>
        <taxon>Fungi</taxon>
        <taxon>Dikarya</taxon>
        <taxon>Ascomycota</taxon>
        <taxon>Saccharomycotina</taxon>
        <taxon>Saccharomycetes</taxon>
        <taxon>Saccharomycetales</taxon>
        <taxon>Saccharomycetaceae</taxon>
        <taxon>Kazachstania</taxon>
    </lineage>
</organism>
<dbReference type="FunCoup" id="H2ARP3">
    <property type="interactions" value="189"/>
</dbReference>
<dbReference type="STRING" id="1071382.H2ARP3"/>
<dbReference type="InParanoid" id="H2ARP3"/>
<dbReference type="GO" id="GO:0071007">
    <property type="term" value="C:U2-type catalytic step 2 spliceosome"/>
    <property type="evidence" value="ECO:0007669"/>
    <property type="project" value="TreeGrafter"/>
</dbReference>
<dbReference type="KEGG" id="kaf:KAFR_0C00480"/>
<keyword evidence="2" id="KW-0694">RNA-binding</keyword>
<evidence type="ECO:0000256" key="3">
    <source>
        <dbReference type="ARBA" id="ARBA00025609"/>
    </source>
</evidence>
<dbReference type="GeneID" id="13884963"/>
<dbReference type="GO" id="GO:0017070">
    <property type="term" value="F:U6 snRNA binding"/>
    <property type="evidence" value="ECO:0007669"/>
    <property type="project" value="EnsemblFungi"/>
</dbReference>
<gene>
    <name evidence="5" type="primary">KAFR0C00480</name>
    <name evidence="5" type="ORF">KAFR_0C00480</name>
</gene>
<feature type="domain" description="STL11/RBM22-like N-terminal" evidence="4">
    <location>
        <begin position="8"/>
        <end position="125"/>
    </location>
</feature>
<protein>
    <recommendedName>
        <fullName evidence="1">Pre-mRNA-splicing factor SLT11</fullName>
    </recommendedName>
</protein>
<dbReference type="GO" id="GO:0000974">
    <property type="term" value="C:Prp19 complex"/>
    <property type="evidence" value="ECO:0007669"/>
    <property type="project" value="EnsemblFungi"/>
</dbReference>
<dbReference type="GO" id="GO:0036002">
    <property type="term" value="F:pre-mRNA binding"/>
    <property type="evidence" value="ECO:0007669"/>
    <property type="project" value="TreeGrafter"/>
</dbReference>
<comment type="function">
    <text evidence="3">Involved in pre-mRNA splicing. Facilitates the cooperative formation of U2/U6 helix II in association with stem II in the spliceosome. Binds to RNA.</text>
</comment>
<dbReference type="GO" id="GO:0000398">
    <property type="term" value="P:mRNA splicing, via spliceosome"/>
    <property type="evidence" value="ECO:0007669"/>
    <property type="project" value="EnsemblFungi"/>
</dbReference>